<evidence type="ECO:0000259" key="3">
    <source>
        <dbReference type="PROSITE" id="PS50086"/>
    </source>
</evidence>
<dbReference type="InterPro" id="IPR000195">
    <property type="entry name" value="Rab-GAP-TBC_dom"/>
</dbReference>
<dbReference type="PROSITE" id="PS00018">
    <property type="entry name" value="EF_HAND_1"/>
    <property type="match status" value="1"/>
</dbReference>
<dbReference type="SUPFAM" id="SSF47473">
    <property type="entry name" value="EF-hand"/>
    <property type="match status" value="1"/>
</dbReference>
<dbReference type="InterPro" id="IPR002048">
    <property type="entry name" value="EF_hand_dom"/>
</dbReference>
<organism evidence="5 6">
    <name type="scientific">Pyrrhoderma noxium</name>
    <dbReference type="NCBI Taxonomy" id="2282107"/>
    <lineage>
        <taxon>Eukaryota</taxon>
        <taxon>Fungi</taxon>
        <taxon>Dikarya</taxon>
        <taxon>Basidiomycota</taxon>
        <taxon>Agaricomycotina</taxon>
        <taxon>Agaricomycetes</taxon>
        <taxon>Hymenochaetales</taxon>
        <taxon>Hymenochaetaceae</taxon>
        <taxon>Pyrrhoderma</taxon>
    </lineage>
</organism>
<evidence type="ECO:0000256" key="1">
    <source>
        <dbReference type="ARBA" id="ARBA00022837"/>
    </source>
</evidence>
<dbReference type="FunCoup" id="A0A286UK64">
    <property type="interactions" value="143"/>
</dbReference>
<dbReference type="InParanoid" id="A0A286UK64"/>
<dbReference type="PROSITE" id="PS50222">
    <property type="entry name" value="EF_HAND_2"/>
    <property type="match status" value="1"/>
</dbReference>
<dbReference type="PROSITE" id="PS50086">
    <property type="entry name" value="TBC_RABGAP"/>
    <property type="match status" value="1"/>
</dbReference>
<keyword evidence="1" id="KW-0106">Calcium</keyword>
<dbReference type="InterPro" id="IPR018247">
    <property type="entry name" value="EF_Hand_1_Ca_BS"/>
</dbReference>
<dbReference type="Pfam" id="PF00566">
    <property type="entry name" value="RabGAP-TBC"/>
    <property type="match status" value="1"/>
</dbReference>
<dbReference type="STRING" id="2282107.A0A286UK64"/>
<dbReference type="InterPro" id="IPR011992">
    <property type="entry name" value="EF-hand-dom_pair"/>
</dbReference>
<feature type="domain" description="Rab-GAP TBC" evidence="3">
    <location>
        <begin position="263"/>
        <end position="451"/>
    </location>
</feature>
<gene>
    <name evidence="5" type="ORF">PNOK_0494500</name>
</gene>
<dbReference type="FunFam" id="1.10.472.80:FF:000051">
    <property type="entry name" value="Probable MDR1-Mac1p interacting protein"/>
    <property type="match status" value="1"/>
</dbReference>
<feature type="compositionally biased region" description="Low complexity" evidence="2">
    <location>
        <begin position="880"/>
        <end position="913"/>
    </location>
</feature>
<dbReference type="PANTHER" id="PTHR47219:SF20">
    <property type="entry name" value="TBC1 DOMAIN FAMILY MEMBER 2B"/>
    <property type="match status" value="1"/>
</dbReference>
<accession>A0A286UK64</accession>
<dbReference type="InterPro" id="IPR050302">
    <property type="entry name" value="Rab_GAP_TBC_domain"/>
</dbReference>
<dbReference type="EMBL" id="NBII01000004">
    <property type="protein sequence ID" value="PAV20011.1"/>
    <property type="molecule type" value="Genomic_DNA"/>
</dbReference>
<feature type="domain" description="EF-hand" evidence="4">
    <location>
        <begin position="680"/>
        <end position="715"/>
    </location>
</feature>
<reference evidence="5 6" key="1">
    <citation type="journal article" date="2017" name="Mol. Ecol.">
        <title>Comparative and population genomic landscape of Phellinus noxius: A hypervariable fungus causing root rot in trees.</title>
        <authorList>
            <person name="Chung C.L."/>
            <person name="Lee T.J."/>
            <person name="Akiba M."/>
            <person name="Lee H.H."/>
            <person name="Kuo T.H."/>
            <person name="Liu D."/>
            <person name="Ke H.M."/>
            <person name="Yokoi T."/>
            <person name="Roa M.B."/>
            <person name="Lu M.J."/>
            <person name="Chang Y.Y."/>
            <person name="Ann P.J."/>
            <person name="Tsai J.N."/>
            <person name="Chen C.Y."/>
            <person name="Tzean S.S."/>
            <person name="Ota Y."/>
            <person name="Hattori T."/>
            <person name="Sahashi N."/>
            <person name="Liou R.F."/>
            <person name="Kikuchi T."/>
            <person name="Tsai I.J."/>
        </authorList>
    </citation>
    <scope>NUCLEOTIDE SEQUENCE [LARGE SCALE GENOMIC DNA]</scope>
    <source>
        <strain evidence="5 6">FFPRI411160</strain>
    </source>
</reference>
<dbReference type="Gene3D" id="1.10.238.10">
    <property type="entry name" value="EF-hand"/>
    <property type="match status" value="1"/>
</dbReference>
<evidence type="ECO:0000313" key="6">
    <source>
        <dbReference type="Proteomes" id="UP000217199"/>
    </source>
</evidence>
<evidence type="ECO:0000259" key="4">
    <source>
        <dbReference type="PROSITE" id="PS50222"/>
    </source>
</evidence>
<evidence type="ECO:0000256" key="2">
    <source>
        <dbReference type="SAM" id="MobiDB-lite"/>
    </source>
</evidence>
<name>A0A286UK64_9AGAM</name>
<feature type="compositionally biased region" description="Polar residues" evidence="2">
    <location>
        <begin position="861"/>
        <end position="875"/>
    </location>
</feature>
<dbReference type="AlphaFoldDB" id="A0A286UK64"/>
<dbReference type="InterPro" id="IPR035969">
    <property type="entry name" value="Rab-GAP_TBC_sf"/>
</dbReference>
<dbReference type="GO" id="GO:0031267">
    <property type="term" value="F:small GTPase binding"/>
    <property type="evidence" value="ECO:0007669"/>
    <property type="project" value="TreeGrafter"/>
</dbReference>
<dbReference type="FunFam" id="1.10.8.270:FF:000015">
    <property type="entry name" value="GTPase activating protein (Gyp2)"/>
    <property type="match status" value="1"/>
</dbReference>
<dbReference type="GO" id="GO:0005096">
    <property type="term" value="F:GTPase activator activity"/>
    <property type="evidence" value="ECO:0007669"/>
    <property type="project" value="TreeGrafter"/>
</dbReference>
<dbReference type="Proteomes" id="UP000217199">
    <property type="component" value="Unassembled WGS sequence"/>
</dbReference>
<feature type="compositionally biased region" description="Polar residues" evidence="2">
    <location>
        <begin position="194"/>
        <end position="203"/>
    </location>
</feature>
<feature type="region of interest" description="Disordered" evidence="2">
    <location>
        <begin position="182"/>
        <end position="216"/>
    </location>
</feature>
<dbReference type="Gene3D" id="1.10.472.80">
    <property type="entry name" value="Ypt/Rab-GAP domain of gyp1p, domain 3"/>
    <property type="match status" value="1"/>
</dbReference>
<dbReference type="PANTHER" id="PTHR47219">
    <property type="entry name" value="RAB GTPASE-ACTIVATING PROTEIN 1-LIKE"/>
    <property type="match status" value="1"/>
</dbReference>
<evidence type="ECO:0000313" key="5">
    <source>
        <dbReference type="EMBL" id="PAV20011.1"/>
    </source>
</evidence>
<dbReference type="Gene3D" id="1.10.8.270">
    <property type="entry name" value="putative rabgap domain of human tbc1 domain family member 14 like domains"/>
    <property type="match status" value="1"/>
</dbReference>
<dbReference type="GO" id="GO:0005509">
    <property type="term" value="F:calcium ion binding"/>
    <property type="evidence" value="ECO:0007669"/>
    <property type="project" value="InterPro"/>
</dbReference>
<sequence length="1004" mass="112273">MATISTVLRSFKEPTREELTRLFFSLPSEGDGSGATRFTGSGEKRMRSTPEERGEIEINAVLSIGEEGIEDSYAGRLYLLPPFLTFVSLDRKSVRFTIPLCTIRRVERLNTRTGVFALSLLIWHGMKIIVQLTALRPTADMFCTYLREALKTQLQRGQMKAMKSFVKTCYSEELLSAGAGTTAEIEQEKAGPDPSTSPAANEKSTGDGPTFHGGLGLKFKFPGDPKKLREASKIKLWTTYLRSHGRNLSLLRYPQFTRLVQVGLPNRLRGEIWETLSGSLYLRFANPGLYHKILEDNKDKTTTSIDDIEKDLHRSLPEYSAYQSEVGISTLRRVLTAYSFRNPELGYCQAMNILAAAILIYMSEEQAFWLLEVLCDRLLPGYYSPSMHGTLLDQRVFESLVQKCLPMIHDHFQAVDVQLSVASLPWFLSLYINSMPMIFAFRIVDCFFCMGPKVLHIPLRLAILKINGEALLEVQDDGGFISLMRDYFASLGDSAHPESPDPRTRAITRFQELLLVSFREFSVITDETIQSERRKFRGQIIQSIESYAKRSALRSLKRTGRFDKQQLGLVYDALFKAICVIPAVADERAPRLLLETGTTTEQQKQETRIGLKTFKLFLSEICSWARDDKIISNGFQERVDREVAEHEIIDRLFFFWDVSCRGSLSLQDIVDGLDGIMFNDLMDNIEWFFNLHDNDKDGSLTKDELLKLSESLLFIFRFEVGDAYLGAVSRFMTNAFEYGDALLPRDDNGEVPEIGNNQPYLNLATFRMVVLADEILESFFQTDLSASFQLEPVVVEAPLAQSNSSFLGGLLSSIVTDDNKKIFNRVTDEIGKTIGRHQVVHKPSIGRPMQLQEPKARESLLTPSMRESASRSSLKMSEIPTTPTTTTTSTSTPALPASSSLSPSSSSVAPSTPVTLAPASNDLDSMSPLSHVTAANAALLERPTFAIDDAKDEEEDDEDDTFGIGGDDDEVMDEVDAFLEAHDSGLSAADQELAKDLAKAPPMK</sequence>
<protein>
    <submittedName>
        <fullName evidence="5">TBC-domain-containing</fullName>
    </submittedName>
</protein>
<dbReference type="SMART" id="SM00164">
    <property type="entry name" value="TBC"/>
    <property type="match status" value="1"/>
</dbReference>
<dbReference type="Gene3D" id="1.10.10.750">
    <property type="entry name" value="Ypt/Rab-GAP domain of gyp1p, domain 1"/>
    <property type="match status" value="1"/>
</dbReference>
<proteinExistence type="predicted"/>
<comment type="caution">
    <text evidence="5">The sequence shown here is derived from an EMBL/GenBank/DDBJ whole genome shotgun (WGS) entry which is preliminary data.</text>
</comment>
<feature type="region of interest" description="Disordered" evidence="2">
    <location>
        <begin position="837"/>
        <end position="913"/>
    </location>
</feature>
<dbReference type="SUPFAM" id="SSF47923">
    <property type="entry name" value="Ypt/Rab-GAP domain of gyp1p"/>
    <property type="match status" value="2"/>
</dbReference>
<keyword evidence="6" id="KW-1185">Reference proteome</keyword>
<dbReference type="OrthoDB" id="17687at2759"/>